<dbReference type="EC" id="2.5.1.58" evidence="4"/>
<accession>A0A8H7AML0</accession>
<dbReference type="GO" id="GO:0005965">
    <property type="term" value="C:protein farnesyltransferase complex"/>
    <property type="evidence" value="ECO:0007669"/>
    <property type="project" value="TreeGrafter"/>
</dbReference>
<keyword evidence="5" id="KW-0637">Prenyltransferase</keyword>
<evidence type="ECO:0000256" key="3">
    <source>
        <dbReference type="ARBA" id="ARBA00012700"/>
    </source>
</evidence>
<evidence type="ECO:0000256" key="10">
    <source>
        <dbReference type="ARBA" id="ARBA00041392"/>
    </source>
</evidence>
<keyword evidence="16" id="KW-1185">Reference proteome</keyword>
<name>A0A8H7AML0_9EURO</name>
<feature type="region of interest" description="Disordered" evidence="14">
    <location>
        <begin position="358"/>
        <end position="386"/>
    </location>
</feature>
<reference evidence="15" key="1">
    <citation type="submission" date="2020-02" db="EMBL/GenBank/DDBJ databases">
        <authorList>
            <person name="Palmer J.M."/>
        </authorList>
    </citation>
    <scope>NUCLEOTIDE SEQUENCE</scope>
    <source>
        <strain evidence="15">EPUS1.4</strain>
        <tissue evidence="15">Thallus</tissue>
    </source>
</reference>
<evidence type="ECO:0000313" key="16">
    <source>
        <dbReference type="Proteomes" id="UP000606974"/>
    </source>
</evidence>
<dbReference type="EMBL" id="JAACFV010000038">
    <property type="protein sequence ID" value="KAF7509662.1"/>
    <property type="molecule type" value="Genomic_DNA"/>
</dbReference>
<dbReference type="PANTHER" id="PTHR11129">
    <property type="entry name" value="PROTEIN FARNESYLTRANSFERASE ALPHA SUBUNIT/RAB GERANYLGERANYL TRANSFERASE ALPHA SUBUNIT"/>
    <property type="match status" value="1"/>
</dbReference>
<feature type="region of interest" description="Disordered" evidence="14">
    <location>
        <begin position="266"/>
        <end position="306"/>
    </location>
</feature>
<dbReference type="PANTHER" id="PTHR11129:SF1">
    <property type="entry name" value="PROTEIN FARNESYLTRANSFERASE_GERANYLGERANYLTRANSFERASE TYPE-1 SUBUNIT ALPHA"/>
    <property type="match status" value="1"/>
</dbReference>
<evidence type="ECO:0000256" key="13">
    <source>
        <dbReference type="ARBA" id="ARBA00043219"/>
    </source>
</evidence>
<feature type="compositionally biased region" description="Basic and acidic residues" evidence="14">
    <location>
        <begin position="287"/>
        <end position="306"/>
    </location>
</feature>
<keyword evidence="6" id="KW-0808">Transferase</keyword>
<dbReference type="SUPFAM" id="SSF48439">
    <property type="entry name" value="Protein prenylyltransferase"/>
    <property type="match status" value="1"/>
</dbReference>
<evidence type="ECO:0000256" key="2">
    <source>
        <dbReference type="ARBA" id="ARBA00006734"/>
    </source>
</evidence>
<evidence type="ECO:0000256" key="14">
    <source>
        <dbReference type="SAM" id="MobiDB-lite"/>
    </source>
</evidence>
<evidence type="ECO:0000256" key="6">
    <source>
        <dbReference type="ARBA" id="ARBA00022679"/>
    </source>
</evidence>
<dbReference type="EC" id="2.5.1.59" evidence="3"/>
<protein>
    <recommendedName>
        <fullName evidence="9">Protein farnesyltransferase/geranylgeranyltransferase type-1 subunit alpha</fullName>
        <ecNumber evidence="4">2.5.1.58</ecNumber>
        <ecNumber evidence="3">2.5.1.59</ecNumber>
    </recommendedName>
    <alternativeName>
        <fullName evidence="12">CAAX farnesyltransferase subunit alpha</fullName>
    </alternativeName>
    <alternativeName>
        <fullName evidence="11">FTase-alpha</fullName>
    </alternativeName>
    <alternativeName>
        <fullName evidence="10">Ras proteins prenyltransferase subunit alpha</fullName>
    </alternativeName>
    <alternativeName>
        <fullName evidence="13">Type I protein geranyl-geranyltransferase subunit alpha</fullName>
    </alternativeName>
</protein>
<evidence type="ECO:0000256" key="1">
    <source>
        <dbReference type="ARBA" id="ARBA00001946"/>
    </source>
</evidence>
<evidence type="ECO:0000256" key="4">
    <source>
        <dbReference type="ARBA" id="ARBA00012702"/>
    </source>
</evidence>
<proteinExistence type="inferred from homology"/>
<organism evidence="15 16">
    <name type="scientific">Endocarpon pusillum</name>
    <dbReference type="NCBI Taxonomy" id="364733"/>
    <lineage>
        <taxon>Eukaryota</taxon>
        <taxon>Fungi</taxon>
        <taxon>Dikarya</taxon>
        <taxon>Ascomycota</taxon>
        <taxon>Pezizomycotina</taxon>
        <taxon>Eurotiomycetes</taxon>
        <taxon>Chaetothyriomycetidae</taxon>
        <taxon>Verrucariales</taxon>
        <taxon>Verrucariaceae</taxon>
        <taxon>Endocarpon</taxon>
    </lineage>
</organism>
<dbReference type="Proteomes" id="UP000606974">
    <property type="component" value="Unassembled WGS sequence"/>
</dbReference>
<dbReference type="InterPro" id="IPR002088">
    <property type="entry name" value="Prenyl_trans_a"/>
</dbReference>
<evidence type="ECO:0000256" key="9">
    <source>
        <dbReference type="ARBA" id="ARBA00040965"/>
    </source>
</evidence>
<feature type="compositionally biased region" description="Acidic residues" evidence="14">
    <location>
        <begin position="273"/>
        <end position="286"/>
    </location>
</feature>
<dbReference type="GO" id="GO:0004660">
    <property type="term" value="F:protein farnesyltransferase activity"/>
    <property type="evidence" value="ECO:0007669"/>
    <property type="project" value="UniProtKB-EC"/>
</dbReference>
<dbReference type="Pfam" id="PF01239">
    <property type="entry name" value="PPTA"/>
    <property type="match status" value="5"/>
</dbReference>
<keyword evidence="7" id="KW-0677">Repeat</keyword>
<feature type="compositionally biased region" description="Acidic residues" evidence="14">
    <location>
        <begin position="358"/>
        <end position="367"/>
    </location>
</feature>
<evidence type="ECO:0000256" key="11">
    <source>
        <dbReference type="ARBA" id="ARBA00042436"/>
    </source>
</evidence>
<evidence type="ECO:0000256" key="5">
    <source>
        <dbReference type="ARBA" id="ARBA00022602"/>
    </source>
</evidence>
<evidence type="ECO:0000313" key="15">
    <source>
        <dbReference type="EMBL" id="KAF7509662.1"/>
    </source>
</evidence>
<dbReference type="AlphaFoldDB" id="A0A8H7AML0"/>
<evidence type="ECO:0000256" key="7">
    <source>
        <dbReference type="ARBA" id="ARBA00022737"/>
    </source>
</evidence>
<dbReference type="PROSITE" id="PS51147">
    <property type="entry name" value="PFTA"/>
    <property type="match status" value="5"/>
</dbReference>
<dbReference type="GO" id="GO:0005953">
    <property type="term" value="C:CAAX-protein geranylgeranyltransferase complex"/>
    <property type="evidence" value="ECO:0007669"/>
    <property type="project" value="TreeGrafter"/>
</dbReference>
<dbReference type="GO" id="GO:0004662">
    <property type="term" value="F:CAAX-protein geranylgeranyltransferase activity"/>
    <property type="evidence" value="ECO:0007669"/>
    <property type="project" value="UniProtKB-EC"/>
</dbReference>
<comment type="similarity">
    <text evidence="2">Belongs to the protein prenyltransferase subunit alpha family.</text>
</comment>
<dbReference type="Gene3D" id="1.25.40.120">
    <property type="entry name" value="Protein prenylyltransferase"/>
    <property type="match status" value="1"/>
</dbReference>
<comment type="cofactor">
    <cofactor evidence="1">
        <name>Mg(2+)</name>
        <dbReference type="ChEBI" id="CHEBI:18420"/>
    </cofactor>
</comment>
<sequence>MAYNHHPSYSDNPLWSDITPIPLDEGPGPGPALASIAYSPRYSTAMSYLRAVMASNEYSERALSLTGDVISMNPAHYTVWLYRAKIIREMGKEIHEELAWLEGVSRKSLKNYQIWHHRQTLMSSLPSPPATEAEFLTKILSLDSKNYHVWTYRQWLVSHFNLFDSPTELAAVETLLREDVRNNSAWNHRWFLCFGKDELESGQRAKGGGGVVVVVDEDLVDREVAFAQDKILLAPQNQSPWNYLRGLYRKAGRSLADLRSFAEQFAATQGGHDDDDDDDDDNDDEHEAAPVEREREREQELDLEEGVRSSHALDLLADIYAAIGEREKARKVLEVLGRRWDPVRKGYWDYKAGLLLDDEDEDEEKKEEEEKGIKAVPEGGQGVAVA</sequence>
<dbReference type="OrthoDB" id="272289at2759"/>
<evidence type="ECO:0000256" key="8">
    <source>
        <dbReference type="ARBA" id="ARBA00022842"/>
    </source>
</evidence>
<keyword evidence="8" id="KW-0460">Magnesium</keyword>
<gene>
    <name evidence="15" type="ORF">GJ744_007533</name>
</gene>
<comment type="caution">
    <text evidence="15">The sequence shown here is derived from an EMBL/GenBank/DDBJ whole genome shotgun (WGS) entry which is preliminary data.</text>
</comment>
<evidence type="ECO:0000256" key="12">
    <source>
        <dbReference type="ARBA" id="ARBA00043086"/>
    </source>
</evidence>